<accession>A0AA36AJW5</accession>
<sequence length="161" mass="17356">MLRENLDVVVIVTADIVVTVVDFDVAMLEMGDKNRIVGSNLQTGYPMLHNICHINQVCRLNLKHRHDIVGIEPTTLGLIVQVATKYTRIVVVVIVGGGGGGDNSVVVVVVAATVVVIKQRCQDHSIEGPSQQAQDIQRTCGQAASVHSNSQYSLFSLVLSQ</sequence>
<evidence type="ECO:0000313" key="2">
    <source>
        <dbReference type="Proteomes" id="UP001162480"/>
    </source>
</evidence>
<evidence type="ECO:0000313" key="1">
    <source>
        <dbReference type="EMBL" id="CAI9717483.1"/>
    </source>
</evidence>
<protein>
    <submittedName>
        <fullName evidence="1">Uncharacterized protein</fullName>
    </submittedName>
</protein>
<gene>
    <name evidence="1" type="ORF">OCTVUL_1B009551</name>
</gene>
<dbReference type="AlphaFoldDB" id="A0AA36AJW5"/>
<dbReference type="EMBL" id="OX597815">
    <property type="protein sequence ID" value="CAI9717483.1"/>
    <property type="molecule type" value="Genomic_DNA"/>
</dbReference>
<name>A0AA36AJW5_OCTVU</name>
<reference evidence="1" key="1">
    <citation type="submission" date="2023-08" db="EMBL/GenBank/DDBJ databases">
        <authorList>
            <person name="Alioto T."/>
            <person name="Alioto T."/>
            <person name="Gomez Garrido J."/>
        </authorList>
    </citation>
    <scope>NUCLEOTIDE SEQUENCE</scope>
</reference>
<organism evidence="1 2">
    <name type="scientific">Octopus vulgaris</name>
    <name type="common">Common octopus</name>
    <dbReference type="NCBI Taxonomy" id="6645"/>
    <lineage>
        <taxon>Eukaryota</taxon>
        <taxon>Metazoa</taxon>
        <taxon>Spiralia</taxon>
        <taxon>Lophotrochozoa</taxon>
        <taxon>Mollusca</taxon>
        <taxon>Cephalopoda</taxon>
        <taxon>Coleoidea</taxon>
        <taxon>Octopodiformes</taxon>
        <taxon>Octopoda</taxon>
        <taxon>Incirrata</taxon>
        <taxon>Octopodidae</taxon>
        <taxon>Octopus</taxon>
    </lineage>
</organism>
<keyword evidence="2" id="KW-1185">Reference proteome</keyword>
<proteinExistence type="predicted"/>
<dbReference type="Proteomes" id="UP001162480">
    <property type="component" value="Chromosome 2"/>
</dbReference>